<protein>
    <submittedName>
        <fullName evidence="2">Nuclear transport factor 2 family protein</fullName>
    </submittedName>
</protein>
<sequence>MNSENSSRLQRLAMRYGEAWNNHDLAAIMSMHAENTTYHLHGFGEPYRGWQAVRDSFAEQLASYQALTFEIRSLHCGEAHAVFESLITGTTVAGSFVSFEAIDLLTIHNDLILTKDSYVVLRRQATGKATE</sequence>
<evidence type="ECO:0000313" key="2">
    <source>
        <dbReference type="EMBL" id="QBD78755.1"/>
    </source>
</evidence>
<name>A0A4P6JTU0_KTERU</name>
<dbReference type="Gene3D" id="3.10.450.50">
    <property type="match status" value="1"/>
</dbReference>
<accession>A0A4P6JTU0</accession>
<proteinExistence type="predicted"/>
<dbReference type="InterPro" id="IPR037401">
    <property type="entry name" value="SnoaL-like"/>
</dbReference>
<gene>
    <name evidence="2" type="ORF">EPA93_23320</name>
</gene>
<organism evidence="2 3">
    <name type="scientific">Ktedonosporobacter rubrisoli</name>
    <dbReference type="NCBI Taxonomy" id="2509675"/>
    <lineage>
        <taxon>Bacteria</taxon>
        <taxon>Bacillati</taxon>
        <taxon>Chloroflexota</taxon>
        <taxon>Ktedonobacteria</taxon>
        <taxon>Ktedonobacterales</taxon>
        <taxon>Ktedonosporobacteraceae</taxon>
        <taxon>Ktedonosporobacter</taxon>
    </lineage>
</organism>
<evidence type="ECO:0000313" key="3">
    <source>
        <dbReference type="Proteomes" id="UP000290365"/>
    </source>
</evidence>
<feature type="domain" description="SnoaL-like" evidence="1">
    <location>
        <begin position="15"/>
        <end position="112"/>
    </location>
</feature>
<dbReference type="EMBL" id="CP035758">
    <property type="protein sequence ID" value="QBD78755.1"/>
    <property type="molecule type" value="Genomic_DNA"/>
</dbReference>
<reference evidence="2 3" key="1">
    <citation type="submission" date="2019-01" db="EMBL/GenBank/DDBJ databases">
        <title>Ktedonosporobacter rubrisoli SCAWS-G2.</title>
        <authorList>
            <person name="Huang Y."/>
            <person name="Yan B."/>
        </authorList>
    </citation>
    <scope>NUCLEOTIDE SEQUENCE [LARGE SCALE GENOMIC DNA]</scope>
    <source>
        <strain evidence="2 3">SCAWS-G2</strain>
    </source>
</reference>
<dbReference type="SUPFAM" id="SSF54427">
    <property type="entry name" value="NTF2-like"/>
    <property type="match status" value="1"/>
</dbReference>
<dbReference type="InterPro" id="IPR032710">
    <property type="entry name" value="NTF2-like_dom_sf"/>
</dbReference>
<dbReference type="RefSeq" id="WP_129889808.1">
    <property type="nucleotide sequence ID" value="NZ_CP035758.1"/>
</dbReference>
<keyword evidence="3" id="KW-1185">Reference proteome</keyword>
<dbReference type="OrthoDB" id="13610at2"/>
<dbReference type="KEGG" id="kbs:EPA93_23320"/>
<dbReference type="AlphaFoldDB" id="A0A4P6JTU0"/>
<evidence type="ECO:0000259" key="1">
    <source>
        <dbReference type="Pfam" id="PF12680"/>
    </source>
</evidence>
<dbReference type="Pfam" id="PF12680">
    <property type="entry name" value="SnoaL_2"/>
    <property type="match status" value="1"/>
</dbReference>
<dbReference type="Proteomes" id="UP000290365">
    <property type="component" value="Chromosome"/>
</dbReference>